<name>A0A1W2FQJ9_9PSEU</name>
<dbReference type="RefSeq" id="WP_030479361.1">
    <property type="nucleotide sequence ID" value="NZ_FWYC01000021.1"/>
</dbReference>
<dbReference type="STRING" id="40571.SAMN05660733_07677"/>
<protein>
    <submittedName>
        <fullName evidence="1">Uncharacterized protein</fullName>
    </submittedName>
</protein>
<sequence>MEAEWARISGKDAFGRPAALLAEPRNSGTRVLVSTPPAGVLLDHHELDLLIERLGHLRNGMPGTRNA</sequence>
<dbReference type="AlphaFoldDB" id="A0A1W2FQJ9"/>
<gene>
    <name evidence="1" type="ORF">SAMN05660733_07677</name>
</gene>
<evidence type="ECO:0000313" key="1">
    <source>
        <dbReference type="EMBL" id="SMD24215.1"/>
    </source>
</evidence>
<dbReference type="Proteomes" id="UP000192840">
    <property type="component" value="Unassembled WGS sequence"/>
</dbReference>
<dbReference type="EMBL" id="FWYC01000021">
    <property type="protein sequence ID" value="SMD24215.1"/>
    <property type="molecule type" value="Genomic_DNA"/>
</dbReference>
<keyword evidence="2" id="KW-1185">Reference proteome</keyword>
<evidence type="ECO:0000313" key="2">
    <source>
        <dbReference type="Proteomes" id="UP000192840"/>
    </source>
</evidence>
<reference evidence="2" key="1">
    <citation type="submission" date="2017-04" db="EMBL/GenBank/DDBJ databases">
        <authorList>
            <person name="Varghese N."/>
            <person name="Submissions S."/>
        </authorList>
    </citation>
    <scope>NUCLEOTIDE SEQUENCE [LARGE SCALE GENOMIC DNA]</scope>
    <source>
        <strain evidence="2">DSM 44073</strain>
    </source>
</reference>
<organism evidence="1 2">
    <name type="scientific">Lentzea albidocapillata</name>
    <dbReference type="NCBI Taxonomy" id="40571"/>
    <lineage>
        <taxon>Bacteria</taxon>
        <taxon>Bacillati</taxon>
        <taxon>Actinomycetota</taxon>
        <taxon>Actinomycetes</taxon>
        <taxon>Pseudonocardiales</taxon>
        <taxon>Pseudonocardiaceae</taxon>
        <taxon>Lentzea</taxon>
    </lineage>
</organism>
<proteinExistence type="predicted"/>
<accession>A0A1W2FQJ9</accession>